<feature type="transmembrane region" description="Helical" evidence="1">
    <location>
        <begin position="92"/>
        <end position="115"/>
    </location>
</feature>
<dbReference type="Proteomes" id="UP000029227">
    <property type="component" value="Unassembled WGS sequence"/>
</dbReference>
<name>A0A090QM50_9GAMM</name>
<organism evidence="2 3">
    <name type="scientific">Photobacterium aphoticum</name>
    <dbReference type="NCBI Taxonomy" id="754436"/>
    <lineage>
        <taxon>Bacteria</taxon>
        <taxon>Pseudomonadati</taxon>
        <taxon>Pseudomonadota</taxon>
        <taxon>Gammaproteobacteria</taxon>
        <taxon>Vibrionales</taxon>
        <taxon>Vibrionaceae</taxon>
        <taxon>Photobacterium</taxon>
    </lineage>
</organism>
<protein>
    <submittedName>
        <fullName evidence="2">Putative copper binding protein ScsA</fullName>
    </submittedName>
</protein>
<comment type="caution">
    <text evidence="2">The sequence shown here is derived from an EMBL/GenBank/DDBJ whole genome shotgun (WGS) entry which is preliminary data.</text>
</comment>
<evidence type="ECO:0000313" key="3">
    <source>
        <dbReference type="Proteomes" id="UP000029227"/>
    </source>
</evidence>
<dbReference type="AlphaFoldDB" id="A0A090QM50"/>
<reference evidence="2 3" key="1">
    <citation type="journal article" date="2014" name="Genome Announc.">
        <title>Draft Genome Sequences of Two Vibrionaceae Species, Vibrio ponticus C121 and Photobacterium aphoticum C119, Isolated as Coral Reef Microbiota.</title>
        <authorList>
            <person name="Al-saari N."/>
            <person name="Meirelles P.M."/>
            <person name="Mino S."/>
            <person name="Suda W."/>
            <person name="Oshima K."/>
            <person name="Hattori M."/>
            <person name="Ohkuma M."/>
            <person name="Thompson F.L."/>
            <person name="Gomez-Gil B."/>
            <person name="Sawabe T."/>
            <person name="Sawabe T."/>
        </authorList>
    </citation>
    <scope>NUCLEOTIDE SEQUENCE [LARGE SCALE GENOMIC DNA]</scope>
    <source>
        <strain evidence="2 3">JCM 19237</strain>
    </source>
</reference>
<dbReference type="STRING" id="754436.JCM19237_2376"/>
<sequence length="134" mass="14687">MAMFVCTSHNLRITNVCNLTDNPSGNAPASSAAFLDTQNPIAQFIALQINALEAKALQNTERSLNESGALNKACTLTDHLVQWHSPQLDHGIFNLLFIVLAFAIFASAGLVVPVLTEPIVPTRRRHLTFCVFRE</sequence>
<evidence type="ECO:0000256" key="1">
    <source>
        <dbReference type="SAM" id="Phobius"/>
    </source>
</evidence>
<keyword evidence="1" id="KW-0472">Membrane</keyword>
<accession>A0A090QM50</accession>
<keyword evidence="1" id="KW-0812">Transmembrane</keyword>
<keyword evidence="1" id="KW-1133">Transmembrane helix</keyword>
<dbReference type="EMBL" id="BBMN01000003">
    <property type="protein sequence ID" value="GAL04225.1"/>
    <property type="molecule type" value="Genomic_DNA"/>
</dbReference>
<gene>
    <name evidence="2" type="ORF">JCM19237_2376</name>
</gene>
<proteinExistence type="predicted"/>
<evidence type="ECO:0000313" key="2">
    <source>
        <dbReference type="EMBL" id="GAL04225.1"/>
    </source>
</evidence>